<evidence type="ECO:0000256" key="8">
    <source>
        <dbReference type="ARBA" id="ARBA00023277"/>
    </source>
</evidence>
<evidence type="ECO:0000256" key="3">
    <source>
        <dbReference type="ARBA" id="ARBA00010941"/>
    </source>
</evidence>
<dbReference type="CDD" id="cd00354">
    <property type="entry name" value="FBPase"/>
    <property type="match status" value="1"/>
</dbReference>
<feature type="binding site" evidence="9">
    <location>
        <position position="273"/>
    </location>
    <ligand>
        <name>substrate</name>
    </ligand>
</feature>
<dbReference type="Proteomes" id="UP001528411">
    <property type="component" value="Unassembled WGS sequence"/>
</dbReference>
<keyword evidence="4 9" id="KW-0963">Cytoplasm</keyword>
<dbReference type="HAMAP" id="MF_01855">
    <property type="entry name" value="FBPase_class1"/>
    <property type="match status" value="1"/>
</dbReference>
<organism evidence="13 14">
    <name type="scientific">Psychrosphaera algicola</name>
    <dbReference type="NCBI Taxonomy" id="3023714"/>
    <lineage>
        <taxon>Bacteria</taxon>
        <taxon>Pseudomonadati</taxon>
        <taxon>Pseudomonadota</taxon>
        <taxon>Gammaproteobacteria</taxon>
        <taxon>Alteromonadales</taxon>
        <taxon>Pseudoalteromonadaceae</taxon>
        <taxon>Psychrosphaera</taxon>
    </lineage>
</organism>
<feature type="domain" description="Fructose-1-6-bisphosphatase class I N-terminal" evidence="11">
    <location>
        <begin position="27"/>
        <end position="193"/>
    </location>
</feature>
<dbReference type="InterPro" id="IPR028343">
    <property type="entry name" value="FBPtase"/>
</dbReference>
<evidence type="ECO:0000256" key="9">
    <source>
        <dbReference type="HAMAP-Rule" id="MF_01855"/>
    </source>
</evidence>
<dbReference type="InterPro" id="IPR033391">
    <property type="entry name" value="FBPase_N"/>
</dbReference>
<evidence type="ECO:0000313" key="13">
    <source>
        <dbReference type="EMBL" id="MDC2890975.1"/>
    </source>
</evidence>
<dbReference type="PIRSF" id="PIRSF000904">
    <property type="entry name" value="FBPtase_SBPase"/>
    <property type="match status" value="1"/>
</dbReference>
<evidence type="ECO:0000256" key="6">
    <source>
        <dbReference type="ARBA" id="ARBA00022801"/>
    </source>
</evidence>
<comment type="caution">
    <text evidence="13">The sequence shown here is derived from an EMBL/GenBank/DDBJ whole genome shotgun (WGS) entry which is preliminary data.</text>
</comment>
<dbReference type="EC" id="3.1.3.11" evidence="9"/>
<feature type="binding site" evidence="9">
    <location>
        <begin position="117"/>
        <end position="120"/>
    </location>
    <ligand>
        <name>substrate</name>
    </ligand>
</feature>
<keyword evidence="8 9" id="KW-0119">Carbohydrate metabolism</keyword>
<comment type="similarity">
    <text evidence="3 9 10">Belongs to the FBPase class 1 family.</text>
</comment>
<dbReference type="PANTHER" id="PTHR11556:SF35">
    <property type="entry name" value="SEDOHEPTULOSE-1,7-BISPHOSPHATASE, CHLOROPLASTIC"/>
    <property type="match status" value="1"/>
</dbReference>
<feature type="domain" description="Fructose-1-6-bisphosphatase class 1 C-terminal" evidence="12">
    <location>
        <begin position="201"/>
        <end position="329"/>
    </location>
</feature>
<sequence length="336" mass="36845">MTLIVSIGGNKHGKTDPYIKKDGVELDLILLIRTILAATKEIAFRVSQGELSGVLGSTLDENIQGEVQKKLDVLANQLLKDMLSDDDSVRSIASEEEEFVVPVHSTAPYIVAFDPLDGSSNIDINGQIGTIFTIYRARDDVAANSPEQFAQLGTEQVCAGYVLYGPSTYLMMTTGGPTRGYTLDLTHGGYLLTVPEVTLSQDSMEFSANMANYRYWQEGVQHYFDQVLYSSEDYKDVTMRYNGAMVGDINRILIKGGVFHYPSDARAGNENGKIRLLYEANPLAMLIEKAGGKATAHGKRIMALPPTSLHQRVPVVMGSNNLVDEFDKAIFSNSNV</sequence>
<feature type="binding site" evidence="9">
    <location>
        <position position="279"/>
    </location>
    <ligand>
        <name>Mg(2+)</name>
        <dbReference type="ChEBI" id="CHEBI:18420"/>
        <label>2</label>
    </ligand>
</feature>
<dbReference type="NCBIfam" id="NF006779">
    <property type="entry name" value="PRK09293.1-3"/>
    <property type="match status" value="1"/>
</dbReference>
<protein>
    <recommendedName>
        <fullName evidence="9">Fructose-1,6-bisphosphatase class 1</fullName>
        <shortName evidence="9">FBPase class 1</shortName>
        <ecNumber evidence="9">3.1.3.11</ecNumber>
    </recommendedName>
    <alternativeName>
        <fullName evidence="9">D-fructose-1,6-bisphosphate 1-phosphohydrolase class 1</fullName>
    </alternativeName>
</protein>
<feature type="binding site" evidence="9">
    <location>
        <position position="114"/>
    </location>
    <ligand>
        <name>Mg(2+)</name>
        <dbReference type="ChEBI" id="CHEBI:18420"/>
        <label>1</label>
    </ligand>
</feature>
<dbReference type="RefSeq" id="WP_272182028.1">
    <property type="nucleotide sequence ID" value="NZ_JAQOMS010000002.1"/>
</dbReference>
<evidence type="ECO:0000256" key="5">
    <source>
        <dbReference type="ARBA" id="ARBA00022723"/>
    </source>
</evidence>
<comment type="subcellular location">
    <subcellularLocation>
        <location evidence="9">Cytoplasm</location>
    </subcellularLocation>
</comment>
<keyword evidence="5 9" id="KW-0479">Metal-binding</keyword>
<evidence type="ECO:0000256" key="1">
    <source>
        <dbReference type="ARBA" id="ARBA00001273"/>
    </source>
</evidence>
<comment type="caution">
    <text evidence="9">Lacks conserved residue(s) required for the propagation of feature annotation.</text>
</comment>
<name>A0ABT5FIE7_9GAMM</name>
<evidence type="ECO:0000256" key="2">
    <source>
        <dbReference type="ARBA" id="ARBA00005215"/>
    </source>
</evidence>
<dbReference type="Pfam" id="PF00316">
    <property type="entry name" value="FBPase"/>
    <property type="match status" value="1"/>
</dbReference>
<feature type="binding site" evidence="9">
    <location>
        <position position="209"/>
    </location>
    <ligand>
        <name>substrate</name>
    </ligand>
</feature>
<dbReference type="EMBL" id="JAQOMS010000002">
    <property type="protein sequence ID" value="MDC2890975.1"/>
    <property type="molecule type" value="Genomic_DNA"/>
</dbReference>
<evidence type="ECO:0000256" key="7">
    <source>
        <dbReference type="ARBA" id="ARBA00022842"/>
    </source>
</evidence>
<dbReference type="PRINTS" id="PR00115">
    <property type="entry name" value="F16BPHPHTASE"/>
</dbReference>
<proteinExistence type="inferred from homology"/>
<dbReference type="SUPFAM" id="SSF56655">
    <property type="entry name" value="Carbohydrate phosphatase"/>
    <property type="match status" value="1"/>
</dbReference>
<dbReference type="PROSITE" id="PS00124">
    <property type="entry name" value="FBPASE"/>
    <property type="match status" value="1"/>
</dbReference>
<comment type="cofactor">
    <cofactor evidence="9">
        <name>Mg(2+)</name>
        <dbReference type="ChEBI" id="CHEBI:18420"/>
    </cofactor>
    <text evidence="9">Binds 2 magnesium ions per subunit.</text>
</comment>
<evidence type="ECO:0000259" key="12">
    <source>
        <dbReference type="Pfam" id="PF18913"/>
    </source>
</evidence>
<keyword evidence="14" id="KW-1185">Reference proteome</keyword>
<evidence type="ECO:0000259" key="11">
    <source>
        <dbReference type="Pfam" id="PF00316"/>
    </source>
</evidence>
<dbReference type="Gene3D" id="3.40.190.80">
    <property type="match status" value="1"/>
</dbReference>
<dbReference type="InterPro" id="IPR020548">
    <property type="entry name" value="Fructose_bisphosphatase_AS"/>
</dbReference>
<dbReference type="Gene3D" id="3.30.540.10">
    <property type="entry name" value="Fructose-1,6-Bisphosphatase, subunit A, domain 1"/>
    <property type="match status" value="1"/>
</dbReference>
<dbReference type="InterPro" id="IPR000146">
    <property type="entry name" value="FBPase_class-1"/>
</dbReference>
<reference evidence="13 14" key="1">
    <citation type="submission" date="2023-01" db="EMBL/GenBank/DDBJ databases">
        <title>Psychrosphaera sp. nov., isolated from marine algae.</title>
        <authorList>
            <person name="Bayburt H."/>
            <person name="Choi B.J."/>
            <person name="Kim J.M."/>
            <person name="Choi D.G."/>
            <person name="Jeon C.O."/>
        </authorList>
    </citation>
    <scope>NUCLEOTIDE SEQUENCE [LARGE SCALE GENOMIC DNA]</scope>
    <source>
        <strain evidence="13 14">G1-22</strain>
    </source>
</reference>
<evidence type="ECO:0000256" key="4">
    <source>
        <dbReference type="ARBA" id="ARBA00022490"/>
    </source>
</evidence>
<feature type="binding site" evidence="9">
    <location>
        <position position="114"/>
    </location>
    <ligand>
        <name>Mg(2+)</name>
        <dbReference type="ChEBI" id="CHEBI:18420"/>
        <label>2</label>
    </ligand>
</feature>
<feature type="binding site" evidence="9">
    <location>
        <position position="95"/>
    </location>
    <ligand>
        <name>Mg(2+)</name>
        <dbReference type="ChEBI" id="CHEBI:18420"/>
        <label>1</label>
    </ligand>
</feature>
<comment type="subunit">
    <text evidence="9">Homotetramer.</text>
</comment>
<dbReference type="PIRSF" id="PIRSF500210">
    <property type="entry name" value="FBPtase"/>
    <property type="match status" value="1"/>
</dbReference>
<evidence type="ECO:0000256" key="10">
    <source>
        <dbReference type="RuleBase" id="RU000508"/>
    </source>
</evidence>
<dbReference type="InterPro" id="IPR044015">
    <property type="entry name" value="FBPase_C_dom"/>
</dbReference>
<gene>
    <name evidence="9" type="primary">fbp</name>
    <name evidence="13" type="ORF">PN838_22390</name>
</gene>
<dbReference type="PANTHER" id="PTHR11556">
    <property type="entry name" value="FRUCTOSE-1,6-BISPHOSPHATASE-RELATED"/>
    <property type="match status" value="1"/>
</dbReference>
<feature type="binding site" evidence="9">
    <location>
        <position position="116"/>
    </location>
    <ligand>
        <name>Mg(2+)</name>
        <dbReference type="ChEBI" id="CHEBI:18420"/>
        <label>1</label>
    </ligand>
</feature>
<evidence type="ECO:0000313" key="14">
    <source>
        <dbReference type="Proteomes" id="UP001528411"/>
    </source>
</evidence>
<accession>A0ABT5FIE7</accession>
<dbReference type="GO" id="GO:0042132">
    <property type="term" value="F:fructose 1,6-bisphosphate 1-phosphatase activity"/>
    <property type="evidence" value="ECO:0007669"/>
    <property type="project" value="UniProtKB-EC"/>
</dbReference>
<feature type="binding site" evidence="9">
    <location>
        <position position="241"/>
    </location>
    <ligand>
        <name>substrate</name>
    </ligand>
</feature>
<keyword evidence="7 9" id="KW-0460">Magnesium</keyword>
<keyword evidence="6 9" id="KW-0378">Hydrolase</keyword>
<feature type="binding site" evidence="9">
    <location>
        <position position="117"/>
    </location>
    <ligand>
        <name>Mg(2+)</name>
        <dbReference type="ChEBI" id="CHEBI:18420"/>
        <label>2</label>
    </ligand>
</feature>
<comment type="pathway">
    <text evidence="2">Carbohydrate biosynthesis; Calvin cycle.</text>
</comment>
<comment type="catalytic activity">
    <reaction evidence="1 9">
        <text>beta-D-fructose 1,6-bisphosphate + H2O = beta-D-fructose 6-phosphate + phosphate</text>
        <dbReference type="Rhea" id="RHEA:11064"/>
        <dbReference type="ChEBI" id="CHEBI:15377"/>
        <dbReference type="ChEBI" id="CHEBI:32966"/>
        <dbReference type="ChEBI" id="CHEBI:43474"/>
        <dbReference type="ChEBI" id="CHEBI:57634"/>
        <dbReference type="EC" id="3.1.3.11"/>
    </reaction>
</comment>
<dbReference type="Pfam" id="PF18913">
    <property type="entry name" value="FBPase_C"/>
    <property type="match status" value="1"/>
</dbReference>